<proteinExistence type="inferred from homology"/>
<dbReference type="EMBL" id="GG662649">
    <property type="protein sequence ID" value="EAR98702.2"/>
    <property type="molecule type" value="Genomic_DNA"/>
</dbReference>
<dbReference type="InParanoid" id="Q23Q82"/>
<feature type="domain" description="Pyrroline-5-carboxylate reductase catalytic N-terminal" evidence="2">
    <location>
        <begin position="97"/>
        <end position="167"/>
    </location>
</feature>
<name>Q23Q82_TETTS</name>
<keyword evidence="4" id="KW-1185">Reference proteome</keyword>
<dbReference type="InterPro" id="IPR036291">
    <property type="entry name" value="NAD(P)-bd_dom_sf"/>
</dbReference>
<sequence>MDASNFFNINQIQRSKYSFLGENEKLLIKPYFDEKDNQSLSILLDPAFKKDIEQQIRIKSCITSQVIFYIQVYLDLVYQKLEENKSKTMNEFLSDFKIGIIGCGVIGKSVLNALVFLLGWVEPNNIHISTRRPENLSKYEDIGFNIYFDNEKLIEQCDVVIICFPPSLDNWAIVELKEAILQRQQNQNKMFQPFIISVISNMYLNKLQKLLMIERIFARTHIALKDQLDTELKFGMQLFQDKQLIQQILIAFQFIFQGTKIKEEEEFQLSDIQNNIQQAFLGKVFKSLDDNDLADIAATQYEKRNSVFKNTLLDIIKQNQA</sequence>
<protein>
    <submittedName>
        <fullName evidence="3">Erythronate-4-phosphate dehydrogenase</fullName>
    </submittedName>
</protein>
<comment type="similarity">
    <text evidence="1">Belongs to the pyrroline-5-carboxylate reductase family.</text>
</comment>
<dbReference type="Pfam" id="PF03807">
    <property type="entry name" value="F420_oxidored"/>
    <property type="match status" value="1"/>
</dbReference>
<dbReference type="Proteomes" id="UP000009168">
    <property type="component" value="Unassembled WGS sequence"/>
</dbReference>
<gene>
    <name evidence="3" type="ORF">TTHERM_00582060</name>
</gene>
<dbReference type="eggNOG" id="KOG3124">
    <property type="taxonomic scope" value="Eukaryota"/>
</dbReference>
<dbReference type="SUPFAM" id="SSF51735">
    <property type="entry name" value="NAD(P)-binding Rossmann-fold domains"/>
    <property type="match status" value="1"/>
</dbReference>
<evidence type="ECO:0000259" key="2">
    <source>
        <dbReference type="Pfam" id="PF03807"/>
    </source>
</evidence>
<dbReference type="RefSeq" id="XP_001018947.2">
    <property type="nucleotide sequence ID" value="XM_001018947.2"/>
</dbReference>
<dbReference type="OrthoDB" id="195672at2759"/>
<evidence type="ECO:0000313" key="4">
    <source>
        <dbReference type="Proteomes" id="UP000009168"/>
    </source>
</evidence>
<accession>Q23Q82</accession>
<dbReference type="PANTHER" id="PTHR11645">
    <property type="entry name" value="PYRROLINE-5-CARBOXYLATE REDUCTASE"/>
    <property type="match status" value="1"/>
</dbReference>
<dbReference type="HOGENOM" id="CLU_822543_0_0_1"/>
<evidence type="ECO:0000256" key="1">
    <source>
        <dbReference type="ARBA" id="ARBA00005525"/>
    </source>
</evidence>
<dbReference type="KEGG" id="tet:TTHERM_00582060"/>
<evidence type="ECO:0000313" key="3">
    <source>
        <dbReference type="EMBL" id="EAR98702.2"/>
    </source>
</evidence>
<dbReference type="Gene3D" id="3.40.50.720">
    <property type="entry name" value="NAD(P)-binding Rossmann-like Domain"/>
    <property type="match status" value="1"/>
</dbReference>
<dbReference type="InterPro" id="IPR028939">
    <property type="entry name" value="P5C_Rdtase_cat_N"/>
</dbReference>
<dbReference type="GO" id="GO:0055129">
    <property type="term" value="P:L-proline biosynthetic process"/>
    <property type="evidence" value="ECO:0007669"/>
    <property type="project" value="TreeGrafter"/>
</dbReference>
<dbReference type="GeneID" id="7845442"/>
<reference evidence="4" key="1">
    <citation type="journal article" date="2006" name="PLoS Biol.">
        <title>Macronuclear genome sequence of the ciliate Tetrahymena thermophila, a model eukaryote.</title>
        <authorList>
            <person name="Eisen J.A."/>
            <person name="Coyne R.S."/>
            <person name="Wu M."/>
            <person name="Wu D."/>
            <person name="Thiagarajan M."/>
            <person name="Wortman J.R."/>
            <person name="Badger J.H."/>
            <person name="Ren Q."/>
            <person name="Amedeo P."/>
            <person name="Jones K.M."/>
            <person name="Tallon L.J."/>
            <person name="Delcher A.L."/>
            <person name="Salzberg S.L."/>
            <person name="Silva J.C."/>
            <person name="Haas B.J."/>
            <person name="Majoros W.H."/>
            <person name="Farzad M."/>
            <person name="Carlton J.M."/>
            <person name="Smith R.K. Jr."/>
            <person name="Garg J."/>
            <person name="Pearlman R.E."/>
            <person name="Karrer K.M."/>
            <person name="Sun L."/>
            <person name="Manning G."/>
            <person name="Elde N.C."/>
            <person name="Turkewitz A.P."/>
            <person name="Asai D.J."/>
            <person name="Wilkes D.E."/>
            <person name="Wang Y."/>
            <person name="Cai H."/>
            <person name="Collins K."/>
            <person name="Stewart B.A."/>
            <person name="Lee S.R."/>
            <person name="Wilamowska K."/>
            <person name="Weinberg Z."/>
            <person name="Ruzzo W.L."/>
            <person name="Wloga D."/>
            <person name="Gaertig J."/>
            <person name="Frankel J."/>
            <person name="Tsao C.-C."/>
            <person name="Gorovsky M.A."/>
            <person name="Keeling P.J."/>
            <person name="Waller R.F."/>
            <person name="Patron N.J."/>
            <person name="Cherry J.M."/>
            <person name="Stover N.A."/>
            <person name="Krieger C.J."/>
            <person name="del Toro C."/>
            <person name="Ryder H.F."/>
            <person name="Williamson S.C."/>
            <person name="Barbeau R.A."/>
            <person name="Hamilton E.P."/>
            <person name="Orias E."/>
        </authorList>
    </citation>
    <scope>NUCLEOTIDE SEQUENCE [LARGE SCALE GENOMIC DNA]</scope>
    <source>
        <strain evidence="4">SB210</strain>
    </source>
</reference>
<dbReference type="GO" id="GO:0004735">
    <property type="term" value="F:pyrroline-5-carboxylate reductase activity"/>
    <property type="evidence" value="ECO:0007669"/>
    <property type="project" value="TreeGrafter"/>
</dbReference>
<dbReference type="STRING" id="312017.Q23Q82"/>
<dbReference type="PANTHER" id="PTHR11645:SF58">
    <property type="entry name" value="NADP-DEPENDENT OXIDOREDUCTASE DOMAIN-CONTAINING PROTEIN 1"/>
    <property type="match status" value="1"/>
</dbReference>
<organism evidence="3 4">
    <name type="scientific">Tetrahymena thermophila (strain SB210)</name>
    <dbReference type="NCBI Taxonomy" id="312017"/>
    <lineage>
        <taxon>Eukaryota</taxon>
        <taxon>Sar</taxon>
        <taxon>Alveolata</taxon>
        <taxon>Ciliophora</taxon>
        <taxon>Intramacronucleata</taxon>
        <taxon>Oligohymenophorea</taxon>
        <taxon>Hymenostomatida</taxon>
        <taxon>Tetrahymenina</taxon>
        <taxon>Tetrahymenidae</taxon>
        <taxon>Tetrahymena</taxon>
    </lineage>
</organism>
<dbReference type="AlphaFoldDB" id="Q23Q82"/>